<name>A0AAV2CBW2_9ROSI</name>
<feature type="region of interest" description="Disordered" evidence="1">
    <location>
        <begin position="61"/>
        <end position="94"/>
    </location>
</feature>
<dbReference type="EMBL" id="OZ034813">
    <property type="protein sequence ID" value="CAL1353995.1"/>
    <property type="molecule type" value="Genomic_DNA"/>
</dbReference>
<accession>A0AAV2CBW2</accession>
<evidence type="ECO:0000313" key="3">
    <source>
        <dbReference type="Proteomes" id="UP001497516"/>
    </source>
</evidence>
<proteinExistence type="predicted"/>
<feature type="compositionally biased region" description="Low complexity" evidence="1">
    <location>
        <begin position="80"/>
        <end position="94"/>
    </location>
</feature>
<evidence type="ECO:0000256" key="1">
    <source>
        <dbReference type="SAM" id="MobiDB-lite"/>
    </source>
</evidence>
<gene>
    <name evidence="2" type="ORF">LTRI10_LOCUS1853</name>
</gene>
<organism evidence="2 3">
    <name type="scientific">Linum trigynum</name>
    <dbReference type="NCBI Taxonomy" id="586398"/>
    <lineage>
        <taxon>Eukaryota</taxon>
        <taxon>Viridiplantae</taxon>
        <taxon>Streptophyta</taxon>
        <taxon>Embryophyta</taxon>
        <taxon>Tracheophyta</taxon>
        <taxon>Spermatophyta</taxon>
        <taxon>Magnoliopsida</taxon>
        <taxon>eudicotyledons</taxon>
        <taxon>Gunneridae</taxon>
        <taxon>Pentapetalae</taxon>
        <taxon>rosids</taxon>
        <taxon>fabids</taxon>
        <taxon>Malpighiales</taxon>
        <taxon>Linaceae</taxon>
        <taxon>Linum</taxon>
    </lineage>
</organism>
<dbReference type="Proteomes" id="UP001497516">
    <property type="component" value="Chromosome 1"/>
</dbReference>
<keyword evidence="3" id="KW-1185">Reference proteome</keyword>
<dbReference type="AlphaFoldDB" id="A0AAV2CBW2"/>
<sequence>MLADAFFVGWRAILSGVNLGRASSCYHSFFPHRGMIAWALALFFAFQFDMKLTNSPLHEVEAPLASGNEEGAPTTGGGSDSSSSDYSSSKPDVE</sequence>
<reference evidence="2 3" key="1">
    <citation type="submission" date="2024-04" db="EMBL/GenBank/DDBJ databases">
        <authorList>
            <person name="Fracassetti M."/>
        </authorList>
    </citation>
    <scope>NUCLEOTIDE SEQUENCE [LARGE SCALE GENOMIC DNA]</scope>
</reference>
<evidence type="ECO:0000313" key="2">
    <source>
        <dbReference type="EMBL" id="CAL1353995.1"/>
    </source>
</evidence>
<protein>
    <submittedName>
        <fullName evidence="2">Uncharacterized protein</fullName>
    </submittedName>
</protein>